<feature type="region of interest" description="Disordered" evidence="6">
    <location>
        <begin position="1492"/>
        <end position="1517"/>
    </location>
</feature>
<dbReference type="RefSeq" id="XP_024734012.1">
    <property type="nucleotide sequence ID" value="XM_024883457.1"/>
</dbReference>
<evidence type="ECO:0000256" key="4">
    <source>
        <dbReference type="ARBA" id="ARBA00022801"/>
    </source>
</evidence>
<keyword evidence="4" id="KW-0378">Hydrolase</keyword>
<feature type="domain" description="Helicase ATP-binding" evidence="7">
    <location>
        <begin position="1242"/>
        <end position="1614"/>
    </location>
</feature>
<dbReference type="PANTHER" id="PTHR45626:SF26">
    <property type="entry name" value="FAMILY HELICASE, PUTATIVE (AFU_ORTHOLOGUE AFUA_2G09120)-RELATED"/>
    <property type="match status" value="1"/>
</dbReference>
<keyword evidence="2" id="KW-0808">Transferase</keyword>
<keyword evidence="5" id="KW-0067">ATP-binding</keyword>
<feature type="compositionally biased region" description="Basic and acidic residues" evidence="6">
    <location>
        <begin position="65"/>
        <end position="76"/>
    </location>
</feature>
<dbReference type="PANTHER" id="PTHR45626">
    <property type="entry name" value="TRANSCRIPTION TERMINATION FACTOR 2-RELATED"/>
    <property type="match status" value="1"/>
</dbReference>
<sequence length="2175" mass="245740">MSDGLRRSTRPRKPTFTYIADSYNSASDDDLEQPVINDDSDGSDYLADNADGASIHDDDELNTDEEARPAKRAKLDDTDDEDIVGGDLEIGSNSDEAEAQLDIPARGTKPKPRARKTKASVDDDHNPRSFAREPQPYKFSYENPLDFDSKPLKTISEFFVDLADQLKTKFGADLSKFCGKFNKKPLNVVTLCSGTEAPILAMGLVQKTLEAKYGSDSTFVFNHQASAEIHPAKAGYIEANFSCNAIFRDIIEISLLQKDNVPKPHYLTTMYGGKAPIPIDTDIIIAGFACDDFSSLNNVPKALEDKGESGDTFYAVKAYLELYHPKIVILENVMKAPWTDEKAANWKGKKGQKSIPWHLDSAGYDSIYLKMDTKNHYIPHTRNRGYMIGIWRDSLPHGASWPALEKKCRDTIEALERTATVPLEALLFASDDPRLEVLDQERKTDTKSTPWNKCKVGHYDYTGEHGLGDRHPITNWKSDGSKELPDWHRPMPGMTERVADSIDVAHRRNLVRGFDDREYNRQLELSQNVFRVEDSARNGVQQCLTPTNIAFSTAQGRRITAAEAAIVQGIDADLVETSKLSEQLLTDMCGNAMSSTVVGTVIFAALLTFQDIFNLESRQEAPVEQQLRPYSNKGLNKVESNSSHYTPASVASTQAAAQSTVRLCFCEGRIKTETTTTFLKCRLCGHTACSKCGKNPKHDYEPFKAEFINARTSPVQFEEFIKDSVPKEIDLGSLHSEAVDSFLSELSKAIPEGFDQGSWNDVISKIDTALRSTVYHRAIRRAESWTLTFDSPTAILKLVISGGRVEWQLFANAKDLPLGSAAGKYLRRFPIARMVPEGKDIIQGPWGFWLPLKKSFVATVTSSGPLVPTYLNTAGLVHGNHTYNHQFVKIEFAASVDTRYLSERLEGVYVASPQCGRAFNTLHVQQRREPGKKQLGFFFDHELQTGNPAHHTYKFATTFHRLDWGEYVDAIAEFPSSWRQPIIRCVESDDSTIRVEGTNILVGDYVGSVIDQVDIISHGRFVTLHDRELALSGSEFIYHKLPAKVSRQNLTCETDLPVFICEGRINYETTCLLPKNRWILVDRKVGSAFWREFLWTLEKELRIGGYSEHNSTWNFWSNAEGKCHLCTPDVPALLWVLKKGKYIPYEHPEQASQWEKEQKSRPAPMKVLFRIDDSGKIGFQISLNPATLMHRAKARLPGNGGPRDVKMSFRLVTDHGRKKKPVFKPLILLNNGDVEMAKQPFSQFTLRDEQRKVLTWMLEKENKGTTFTEEEVVESTVNEIGYRAEGRATREILRHGGILAQEVGFGKTVVMLALITEQRAAEAKKRKVVKTPPNTPGAIPTEATLILMPSHLVNQWRSEVEKFLPPEFRKKVIIVESGKAVKFSKLTIQDIIDADIIIVAWGNTIKPPYLKILANLAGLVEPSKTGTGERAFEVWYQAAVARVQSNIDFLRTLDNPKDFVVHLENQWKSSRDEASSVDVRVPSKHVTGASYVNSDKRSSMKDDSKKRKRDVPDQQTEQFSHTIHFADEDWKSMTNAILEMFVFKRLIIDELTYRSGWVNSTLRNLQARNLWMLTGTPAKGGHSDIKNLAELLRIHLGVDDFTGLRSDLFTKKTSDLTSGLLLCLGRERANSQTEAELFMIFQEAPSPAWRERRHEFAQIFLDNFCRKDLADMSKIKVETSICLVDFSASERAIYLELLQFLAATDFVYKRGKSAKGDRDDQIQQVVSKSGDGKPALFLRASHFTFLGAQNTEQLCDMIVARRRNQVQDALDEFELHLKKTYWLHRQEPGCKRFHNFKSRVVSRKLGDLQVCQSLEKSLADAAKNYHKEHWRQFYREPGTDVRKFDNPLPEYPEGKNKTHGVYNVTRMEFELRTWITKLNNDIEEIINQKRALRFFRNILSLQRITNFVCAHCGTSGLKPADVKVMGQCGHLLGLECCEDNDCPVAGCSAYNRDYQKLNGFSLVQSSSQWCSEHGSKIDAIIKKIQWIIDVKDEKALIFAQWTQSTNKLEEALVAAKIPFSDLRKEQTSSKILQHFQNGTPTAVGGKVAKVLIMNIGDANASGSNLTMANHVIFMQPYYTAGENAQENYDAAITQATGRARRWGQEKLVHVYHFLTVNTIDVDYYEARNNVTITRKADDPSQGDGEDLKVRTGWETKLGTHFARLMRFDGEKRKHH</sequence>
<keyword evidence="1" id="KW-0489">Methyltransferase</keyword>
<dbReference type="Proteomes" id="UP000235371">
    <property type="component" value="Unassembled WGS sequence"/>
</dbReference>
<feature type="compositionally biased region" description="Basic residues" evidence="6">
    <location>
        <begin position="108"/>
        <end position="118"/>
    </location>
</feature>
<evidence type="ECO:0000256" key="5">
    <source>
        <dbReference type="ARBA" id="ARBA00022840"/>
    </source>
</evidence>
<keyword evidence="9" id="KW-1185">Reference proteome</keyword>
<dbReference type="InterPro" id="IPR000330">
    <property type="entry name" value="SNF2_N"/>
</dbReference>
<dbReference type="GO" id="GO:0032259">
    <property type="term" value="P:methylation"/>
    <property type="evidence" value="ECO:0007669"/>
    <property type="project" value="UniProtKB-KW"/>
</dbReference>
<evidence type="ECO:0000256" key="1">
    <source>
        <dbReference type="ARBA" id="ARBA00022603"/>
    </source>
</evidence>
<evidence type="ECO:0000256" key="6">
    <source>
        <dbReference type="SAM" id="MobiDB-lite"/>
    </source>
</evidence>
<dbReference type="SUPFAM" id="SSF53335">
    <property type="entry name" value="S-adenosyl-L-methionine-dependent methyltransferases"/>
    <property type="match status" value="1"/>
</dbReference>
<gene>
    <name evidence="8" type="ORF">K444DRAFT_632251</name>
</gene>
<feature type="region of interest" description="Disordered" evidence="6">
    <location>
        <begin position="1"/>
        <end position="137"/>
    </location>
</feature>
<evidence type="ECO:0000313" key="9">
    <source>
        <dbReference type="Proteomes" id="UP000235371"/>
    </source>
</evidence>
<dbReference type="STRING" id="1095630.A0A2J6T264"/>
<dbReference type="GO" id="GO:0008168">
    <property type="term" value="F:methyltransferase activity"/>
    <property type="evidence" value="ECO:0007669"/>
    <property type="project" value="UniProtKB-KW"/>
</dbReference>
<dbReference type="Gene3D" id="3.40.50.300">
    <property type="entry name" value="P-loop containing nucleotide triphosphate hydrolases"/>
    <property type="match status" value="2"/>
</dbReference>
<name>A0A2J6T264_9HELO</name>
<protein>
    <recommendedName>
        <fullName evidence="7">Helicase ATP-binding domain-containing protein</fullName>
    </recommendedName>
</protein>
<accession>A0A2J6T264</accession>
<dbReference type="GO" id="GO:0008094">
    <property type="term" value="F:ATP-dependent activity, acting on DNA"/>
    <property type="evidence" value="ECO:0007669"/>
    <property type="project" value="TreeGrafter"/>
</dbReference>
<dbReference type="EMBL" id="KZ613847">
    <property type="protein sequence ID" value="PMD57108.1"/>
    <property type="molecule type" value="Genomic_DNA"/>
</dbReference>
<dbReference type="Pfam" id="PF00145">
    <property type="entry name" value="DNA_methylase"/>
    <property type="match status" value="1"/>
</dbReference>
<feature type="compositionally biased region" description="Basic and acidic residues" evidence="6">
    <location>
        <begin position="119"/>
        <end position="131"/>
    </location>
</feature>
<dbReference type="InterPro" id="IPR049730">
    <property type="entry name" value="SNF2/RAD54-like_C"/>
</dbReference>
<dbReference type="GeneID" id="36591534"/>
<dbReference type="GO" id="GO:0005634">
    <property type="term" value="C:nucleus"/>
    <property type="evidence" value="ECO:0007669"/>
    <property type="project" value="TreeGrafter"/>
</dbReference>
<evidence type="ECO:0000256" key="3">
    <source>
        <dbReference type="ARBA" id="ARBA00022741"/>
    </source>
</evidence>
<dbReference type="GO" id="GO:0005524">
    <property type="term" value="F:ATP binding"/>
    <property type="evidence" value="ECO:0007669"/>
    <property type="project" value="UniProtKB-KW"/>
</dbReference>
<dbReference type="OrthoDB" id="423221at2759"/>
<dbReference type="InterPro" id="IPR050628">
    <property type="entry name" value="SNF2_RAD54_helicase_TF"/>
</dbReference>
<evidence type="ECO:0000259" key="7">
    <source>
        <dbReference type="SMART" id="SM00487"/>
    </source>
</evidence>
<dbReference type="InParanoid" id="A0A2J6T264"/>
<dbReference type="InterPro" id="IPR029063">
    <property type="entry name" value="SAM-dependent_MTases_sf"/>
</dbReference>
<feature type="compositionally biased region" description="Acidic residues" evidence="6">
    <location>
        <begin position="27"/>
        <end position="42"/>
    </location>
</feature>
<feature type="compositionally biased region" description="Basic and acidic residues" evidence="6">
    <location>
        <begin position="1494"/>
        <end position="1505"/>
    </location>
</feature>
<organism evidence="8 9">
    <name type="scientific">Hyaloscypha bicolor E</name>
    <dbReference type="NCBI Taxonomy" id="1095630"/>
    <lineage>
        <taxon>Eukaryota</taxon>
        <taxon>Fungi</taxon>
        <taxon>Dikarya</taxon>
        <taxon>Ascomycota</taxon>
        <taxon>Pezizomycotina</taxon>
        <taxon>Leotiomycetes</taxon>
        <taxon>Helotiales</taxon>
        <taxon>Hyaloscyphaceae</taxon>
        <taxon>Hyaloscypha</taxon>
        <taxon>Hyaloscypha bicolor</taxon>
    </lineage>
</organism>
<keyword evidence="3" id="KW-0547">Nucleotide-binding</keyword>
<evidence type="ECO:0000256" key="2">
    <source>
        <dbReference type="ARBA" id="ARBA00022679"/>
    </source>
</evidence>
<dbReference type="CDD" id="cd18793">
    <property type="entry name" value="SF2_C_SNF"/>
    <property type="match status" value="1"/>
</dbReference>
<dbReference type="SMART" id="SM00487">
    <property type="entry name" value="DEXDc"/>
    <property type="match status" value="1"/>
</dbReference>
<dbReference type="GO" id="GO:0016787">
    <property type="term" value="F:hydrolase activity"/>
    <property type="evidence" value="ECO:0007669"/>
    <property type="project" value="UniProtKB-KW"/>
</dbReference>
<dbReference type="Gene3D" id="3.40.50.150">
    <property type="entry name" value="Vaccinia Virus protein VP39"/>
    <property type="match status" value="1"/>
</dbReference>
<dbReference type="InterPro" id="IPR014001">
    <property type="entry name" value="Helicase_ATP-bd"/>
</dbReference>
<dbReference type="InterPro" id="IPR001525">
    <property type="entry name" value="C5_MeTfrase"/>
</dbReference>
<evidence type="ECO:0000313" key="8">
    <source>
        <dbReference type="EMBL" id="PMD57108.1"/>
    </source>
</evidence>
<proteinExistence type="predicted"/>
<reference evidence="8 9" key="1">
    <citation type="submission" date="2016-04" db="EMBL/GenBank/DDBJ databases">
        <title>A degradative enzymes factory behind the ericoid mycorrhizal symbiosis.</title>
        <authorList>
            <consortium name="DOE Joint Genome Institute"/>
            <person name="Martino E."/>
            <person name="Morin E."/>
            <person name="Grelet G."/>
            <person name="Kuo A."/>
            <person name="Kohler A."/>
            <person name="Daghino S."/>
            <person name="Barry K."/>
            <person name="Choi C."/>
            <person name="Cichocki N."/>
            <person name="Clum A."/>
            <person name="Copeland A."/>
            <person name="Hainaut M."/>
            <person name="Haridas S."/>
            <person name="Labutti K."/>
            <person name="Lindquist E."/>
            <person name="Lipzen A."/>
            <person name="Khouja H.-R."/>
            <person name="Murat C."/>
            <person name="Ohm R."/>
            <person name="Olson A."/>
            <person name="Spatafora J."/>
            <person name="Veneault-Fourrey C."/>
            <person name="Henrissat B."/>
            <person name="Grigoriev I."/>
            <person name="Martin F."/>
            <person name="Perotto S."/>
        </authorList>
    </citation>
    <scope>NUCLEOTIDE SEQUENCE [LARGE SCALE GENOMIC DNA]</scope>
    <source>
        <strain evidence="8 9">E</strain>
    </source>
</reference>
<dbReference type="Pfam" id="PF00176">
    <property type="entry name" value="SNF2-rel_dom"/>
    <property type="match status" value="1"/>
</dbReference>
<dbReference type="SUPFAM" id="SSF52540">
    <property type="entry name" value="P-loop containing nucleoside triphosphate hydrolases"/>
    <property type="match status" value="2"/>
</dbReference>
<dbReference type="GO" id="GO:0006281">
    <property type="term" value="P:DNA repair"/>
    <property type="evidence" value="ECO:0007669"/>
    <property type="project" value="TreeGrafter"/>
</dbReference>
<dbReference type="InterPro" id="IPR027417">
    <property type="entry name" value="P-loop_NTPase"/>
</dbReference>